<feature type="compositionally biased region" description="Low complexity" evidence="1">
    <location>
        <begin position="26"/>
        <end position="40"/>
    </location>
</feature>
<gene>
    <name evidence="2" type="ORF">SGFS_100110</name>
</gene>
<evidence type="ECO:0000313" key="3">
    <source>
        <dbReference type="Proteomes" id="UP001321542"/>
    </source>
</evidence>
<proteinExistence type="predicted"/>
<evidence type="ECO:0000256" key="1">
    <source>
        <dbReference type="SAM" id="MobiDB-lite"/>
    </source>
</evidence>
<dbReference type="Proteomes" id="UP001321542">
    <property type="component" value="Chromosome"/>
</dbReference>
<name>A0ABM7FQY2_9ACTN</name>
<dbReference type="EMBL" id="AP018448">
    <property type="protein sequence ID" value="BBC38717.1"/>
    <property type="molecule type" value="Genomic_DNA"/>
</dbReference>
<keyword evidence="3" id="KW-1185">Reference proteome</keyword>
<evidence type="ECO:0000313" key="2">
    <source>
        <dbReference type="EMBL" id="BBC38717.1"/>
    </source>
</evidence>
<accession>A0ABM7FQY2</accession>
<organism evidence="2 3">
    <name type="scientific">Streptomyces graminofaciens</name>
    <dbReference type="NCBI Taxonomy" id="68212"/>
    <lineage>
        <taxon>Bacteria</taxon>
        <taxon>Bacillati</taxon>
        <taxon>Actinomycetota</taxon>
        <taxon>Actinomycetes</taxon>
        <taxon>Kitasatosporales</taxon>
        <taxon>Streptomycetaceae</taxon>
        <taxon>Streptomyces</taxon>
    </lineage>
</organism>
<reference evidence="2 3" key="1">
    <citation type="journal article" date="2010" name="ChemBioChem">
        <title>Cloning and characterization of the biosynthetic gene cluster of 16-membered macrolide antibiotic FD-891: involvement of a dual functional cytochrome P450 monooxygenase catalyzing epoxidation and hydroxylation.</title>
        <authorList>
            <person name="Kudo F."/>
            <person name="Motegi A."/>
            <person name="Mizoue K."/>
            <person name="Eguchi T."/>
        </authorList>
    </citation>
    <scope>NUCLEOTIDE SEQUENCE [LARGE SCALE GENOMIC DNA]</scope>
    <source>
        <strain evidence="2 3">A-8890</strain>
    </source>
</reference>
<sequence>MDGPEATIRAATLPATPGPLKASAVPTRQATPTAPQAHAPFRWHRPARALSTSGDFPNPDIRCAFPPVPRPQGLSCSLRIHAETVEDSPPAPN</sequence>
<protein>
    <submittedName>
        <fullName evidence="2">Uncharacterized protein</fullName>
    </submittedName>
</protein>
<reference evidence="2 3" key="2">
    <citation type="journal article" date="2023" name="ChemBioChem">
        <title>Acyltransferase Domain Exchange between Two Independent Type I Polyketide Synthases in the Same Producer Strain of Macrolide Antibiotics.</title>
        <authorList>
            <person name="Kudo F."/>
            <person name="Kishikawa K."/>
            <person name="Tsuboi K."/>
            <person name="Kido T."/>
            <person name="Usui T."/>
            <person name="Hashimoto J."/>
            <person name="Shin-Ya K."/>
            <person name="Miyanaga A."/>
            <person name="Eguchi T."/>
        </authorList>
    </citation>
    <scope>NUCLEOTIDE SEQUENCE [LARGE SCALE GENOMIC DNA]</scope>
    <source>
        <strain evidence="2 3">A-8890</strain>
    </source>
</reference>
<feature type="region of interest" description="Disordered" evidence="1">
    <location>
        <begin position="1"/>
        <end position="43"/>
    </location>
</feature>